<dbReference type="KEGG" id="gsu:GSU2469"/>
<dbReference type="RefSeq" id="WP_010943108.1">
    <property type="nucleotide sequence ID" value="NC_002939.5"/>
</dbReference>
<dbReference type="AlphaFoldDB" id="Q74AC1"/>
<reference evidence="2 3" key="1">
    <citation type="journal article" date="2003" name="Science">
        <title>Genome of Geobacter sulfurreducens: metal reduction in subsurface environments.</title>
        <authorList>
            <person name="Methe B.A."/>
            <person name="Nelson K.E."/>
            <person name="Eisen J.A."/>
            <person name="Paulsen I.T."/>
            <person name="Nelson W."/>
            <person name="Heidelberg J.F."/>
            <person name="Wu D."/>
            <person name="Wu M."/>
            <person name="Ward N."/>
            <person name="Beanan M.J."/>
            <person name="Dodson R.J."/>
            <person name="Madupu R."/>
            <person name="Brinkac L.M."/>
            <person name="Daugherty S.C."/>
            <person name="DeBoy R.T."/>
            <person name="Durkin A.S."/>
            <person name="Gwinn M."/>
            <person name="Kolonay J.F."/>
            <person name="Sullivan S.A."/>
            <person name="Haft D.H."/>
            <person name="Selengut J."/>
            <person name="Davidsen T.M."/>
            <person name="Zafar N."/>
            <person name="White O."/>
            <person name="Tran B."/>
            <person name="Romero C."/>
            <person name="Forberger H.A."/>
            <person name="Weidman J."/>
            <person name="Khouri H."/>
            <person name="Feldblyum T.V."/>
            <person name="Utterback T.R."/>
            <person name="Van Aken S.E."/>
            <person name="Lovley D.R."/>
            <person name="Fraser C.M."/>
        </authorList>
    </citation>
    <scope>NUCLEOTIDE SEQUENCE [LARGE SCALE GENOMIC DNA]</scope>
    <source>
        <strain evidence="3">ATCC 51573 / DSM 12127 / PCA</strain>
    </source>
</reference>
<organism evidence="2 3">
    <name type="scientific">Geobacter sulfurreducens (strain ATCC 51573 / DSM 12127 / PCA)</name>
    <dbReference type="NCBI Taxonomy" id="243231"/>
    <lineage>
        <taxon>Bacteria</taxon>
        <taxon>Pseudomonadati</taxon>
        <taxon>Thermodesulfobacteriota</taxon>
        <taxon>Desulfuromonadia</taxon>
        <taxon>Geobacterales</taxon>
        <taxon>Geobacteraceae</taxon>
        <taxon>Geobacter</taxon>
    </lineage>
</organism>
<keyword evidence="1" id="KW-0812">Transmembrane</keyword>
<dbReference type="EMBL" id="AE017180">
    <property type="protein sequence ID" value="AAR35842.1"/>
    <property type="molecule type" value="Genomic_DNA"/>
</dbReference>
<dbReference type="Proteomes" id="UP000000577">
    <property type="component" value="Chromosome"/>
</dbReference>
<dbReference type="eggNOG" id="ENOG5033INJ">
    <property type="taxonomic scope" value="Bacteria"/>
</dbReference>
<feature type="transmembrane region" description="Helical" evidence="1">
    <location>
        <begin position="34"/>
        <end position="52"/>
    </location>
</feature>
<accession>Q74AC1</accession>
<gene>
    <name evidence="2" type="ordered locus">GSU2469</name>
</gene>
<dbReference type="EnsemblBacteria" id="AAR35842">
    <property type="protein sequence ID" value="AAR35842"/>
    <property type="gene ID" value="GSU2469"/>
</dbReference>
<proteinExistence type="predicted"/>
<feature type="transmembrane region" description="Helical" evidence="1">
    <location>
        <begin position="7"/>
        <end position="28"/>
    </location>
</feature>
<evidence type="ECO:0000313" key="2">
    <source>
        <dbReference type="EMBL" id="AAR35842.1"/>
    </source>
</evidence>
<reference evidence="2 3" key="2">
    <citation type="journal article" date="2012" name="BMC Genomics">
        <title>Comparative genomic analysis of Geobacter sulfurreducens KN400, a strain with enhanced capacity for extracellular electron transfer and electricity production.</title>
        <authorList>
            <person name="Butler J.E."/>
            <person name="Young N.D."/>
            <person name="Aklujkar M."/>
            <person name="Lovley D.R."/>
        </authorList>
    </citation>
    <scope>NUCLEOTIDE SEQUENCE [LARGE SCALE GENOMIC DNA]</scope>
    <source>
        <strain evidence="3">ATCC 51573 / DSM 12127 / PCA</strain>
    </source>
</reference>
<keyword evidence="3" id="KW-1185">Reference proteome</keyword>
<evidence type="ECO:0000256" key="1">
    <source>
        <dbReference type="SAM" id="Phobius"/>
    </source>
</evidence>
<evidence type="ECO:0000313" key="3">
    <source>
        <dbReference type="Proteomes" id="UP000000577"/>
    </source>
</evidence>
<sequence length="251" mass="28627">MKDRDYTAPGIVMGVIFYITILSSAAPTLKMIDIVAPIATLLAALVGAEAAFRLQREKTEKTEMTRRKSAANQTVHLISNIYSNLRQYRREIIEPTETLPVPWLGLRGLLAYHYEVNLPREGLLFMFEGEGDGAQIYAELIMEEQRYNLAIGMIKQLHETIKNKLQPELERLGYYPGNVDIQQLLSQLPPSLIIDLNSLTHETYKIVRENIESIQEVYEKFQQSMKSQFPNIKVARLIFDDGMPNQAETPA</sequence>
<dbReference type="STRING" id="243231.GSU2469"/>
<dbReference type="InParanoid" id="Q74AC1"/>
<keyword evidence="1" id="KW-0472">Membrane</keyword>
<dbReference type="HOGENOM" id="CLU_1105899_0_0_7"/>
<protein>
    <submittedName>
        <fullName evidence="2">Uncharacterized protein</fullName>
    </submittedName>
</protein>
<name>Q74AC1_GEOSL</name>
<keyword evidence="1" id="KW-1133">Transmembrane helix</keyword>